<comment type="caution">
    <text evidence="3">The sequence shown here is derived from an EMBL/GenBank/DDBJ whole genome shotgun (WGS) entry which is preliminary data.</text>
</comment>
<name>A0A834MI09_RHYFE</name>
<evidence type="ECO:0000313" key="4">
    <source>
        <dbReference type="Proteomes" id="UP000625711"/>
    </source>
</evidence>
<proteinExistence type="predicted"/>
<feature type="compositionally biased region" description="Polar residues" evidence="1">
    <location>
        <begin position="500"/>
        <end position="510"/>
    </location>
</feature>
<sequence>MKKIYAVLFVVLICIPHDTWAKSKKKNIKGKQGSSEEIPSQPAIIAIEIVDPNENSTSSTNSKRTIENSLGYGYNSFGAGNTKLQVYKYSQHDIPPFKGDSTKLFAPSSGAVNHDISIQKSLQYTLPTITHYEQTNNVLQPGTTLYSTVNEKGQISGLSSSLSEPSGPNKGPIPVIVLRIYPDQLKDSTLQANLPDNHPFAKTINSVNIQSLLSHYINALQNPQILNQYSSSQNFGYSSPSASVNTARPTYYQETAYQNPSNYHNTNNQGVQSYQYYQQSMVPNHVSPALNNRYLPTQSYQPAIEPQEQQYYYQPQAYITKSVQESYPVQETITQYYQPNQQEEYSQQSQEQSLALQQYLLGNNGQYQQYYTSQSYEKNEPLLTHENYPGDKHTKVIFKTKEGGIKTTQNENTQSDAVKTINIRIPENVAKIEVQETERPYYTYDNTQAEESKPSEGLKSYYYLPPTLQNAFGPDAQNYEEMIKYYTRRGILSSQLLQNDEQEHQSQPYAQESKISKAKSTADSSTNDMITAYEETFPISTAAPTKKRVKSKKRIYH</sequence>
<reference evidence="3" key="1">
    <citation type="submission" date="2020-08" db="EMBL/GenBank/DDBJ databases">
        <title>Genome sequencing and assembly of the red palm weevil Rhynchophorus ferrugineus.</title>
        <authorList>
            <person name="Dias G.B."/>
            <person name="Bergman C.M."/>
            <person name="Manee M."/>
        </authorList>
    </citation>
    <scope>NUCLEOTIDE SEQUENCE</scope>
    <source>
        <strain evidence="3">AA-2017</strain>
        <tissue evidence="3">Whole larva</tissue>
    </source>
</reference>
<dbReference type="OrthoDB" id="6611181at2759"/>
<keyword evidence="4" id="KW-1185">Reference proteome</keyword>
<feature type="chain" id="PRO_5032515322" evidence="2">
    <location>
        <begin position="22"/>
        <end position="557"/>
    </location>
</feature>
<evidence type="ECO:0000313" key="3">
    <source>
        <dbReference type="EMBL" id="KAF7278939.1"/>
    </source>
</evidence>
<dbReference type="Proteomes" id="UP000625711">
    <property type="component" value="Unassembled WGS sequence"/>
</dbReference>
<dbReference type="AlphaFoldDB" id="A0A834MI09"/>
<keyword evidence="2" id="KW-0732">Signal</keyword>
<organism evidence="3 4">
    <name type="scientific">Rhynchophorus ferrugineus</name>
    <name type="common">Red palm weevil</name>
    <name type="synonym">Curculio ferrugineus</name>
    <dbReference type="NCBI Taxonomy" id="354439"/>
    <lineage>
        <taxon>Eukaryota</taxon>
        <taxon>Metazoa</taxon>
        <taxon>Ecdysozoa</taxon>
        <taxon>Arthropoda</taxon>
        <taxon>Hexapoda</taxon>
        <taxon>Insecta</taxon>
        <taxon>Pterygota</taxon>
        <taxon>Neoptera</taxon>
        <taxon>Endopterygota</taxon>
        <taxon>Coleoptera</taxon>
        <taxon>Polyphaga</taxon>
        <taxon>Cucujiformia</taxon>
        <taxon>Curculionidae</taxon>
        <taxon>Dryophthorinae</taxon>
        <taxon>Rhynchophorus</taxon>
    </lineage>
</organism>
<evidence type="ECO:0000256" key="2">
    <source>
        <dbReference type="SAM" id="SignalP"/>
    </source>
</evidence>
<dbReference type="EMBL" id="JAACXV010000380">
    <property type="protein sequence ID" value="KAF7278939.1"/>
    <property type="molecule type" value="Genomic_DNA"/>
</dbReference>
<protein>
    <submittedName>
        <fullName evidence="3">Uncharacterized protein</fullName>
    </submittedName>
</protein>
<evidence type="ECO:0000256" key="1">
    <source>
        <dbReference type="SAM" id="MobiDB-lite"/>
    </source>
</evidence>
<gene>
    <name evidence="3" type="ORF">GWI33_007804</name>
</gene>
<feature type="signal peptide" evidence="2">
    <location>
        <begin position="1"/>
        <end position="21"/>
    </location>
</feature>
<feature type="region of interest" description="Disordered" evidence="1">
    <location>
        <begin position="500"/>
        <end position="525"/>
    </location>
</feature>
<accession>A0A834MI09</accession>